<reference evidence="1 2" key="1">
    <citation type="submission" date="2013-02" db="EMBL/GenBank/DDBJ databases">
        <title>Genome sequence of Candida maltosa Xu316, a potential industrial strain for xylitol and ethanol production.</title>
        <authorList>
            <person name="Yu J."/>
            <person name="Wang Q."/>
            <person name="Geng X."/>
            <person name="Bao W."/>
            <person name="He P."/>
            <person name="Cai J."/>
        </authorList>
    </citation>
    <scope>NUCLEOTIDE SEQUENCE [LARGE SCALE GENOMIC DNA]</scope>
    <source>
        <strain evidence="2">Xu316</strain>
    </source>
</reference>
<keyword evidence="2" id="KW-1185">Reference proteome</keyword>
<dbReference type="OrthoDB" id="128867at2759"/>
<organism evidence="1 2">
    <name type="scientific">Candida maltosa (strain Xu316)</name>
    <name type="common">Yeast</name>
    <dbReference type="NCBI Taxonomy" id="1245528"/>
    <lineage>
        <taxon>Eukaryota</taxon>
        <taxon>Fungi</taxon>
        <taxon>Dikarya</taxon>
        <taxon>Ascomycota</taxon>
        <taxon>Saccharomycotina</taxon>
        <taxon>Pichiomycetes</taxon>
        <taxon>Debaryomycetaceae</taxon>
        <taxon>Candida/Lodderomyces clade</taxon>
        <taxon>Candida</taxon>
    </lineage>
</organism>
<dbReference type="AlphaFoldDB" id="M3IIE2"/>
<sequence>MSSSIRQIPGFYYDESRKRYFKIINGAIPEPSSSSANASSKYHNNSIQSEQRYIKHTSATTNNNNNNNNCPSTSRPFKIIKNHSLSKIPLPQRSKYLQQLKPQPNPYTFHGLLHSKIHGVPNDNQLLESRITSKVITPKQVPILIPRGFILGNITAKKLVISRISTLPVAISKDFEYYPQHLTIQYLNDGINEEEDRVREVLTTWLFLKSSSDDIERYNDVSEFYKYLGVDDAKQTIYHSVTSDGGVMLVVTIHTYYKQNKRNFIVRMNTIDRNGDCQDVTYGLMKCLKYGIMRSVKDVKMKKKLFNVFGIDSCIFLDDDDEWCKNPTTDEMNHVLENLDKTKNRKRTQYLTNFLLQHDINNHKNQIIYRKEMYDADKHSSILDCKVVDNILYFVISNGYLISSKFTNDPTNPFTNFQIVNLQGTINKCQLLIESPTSDPYIQTRFKIIQVDKSKNVKKFTIPVNSNTKKNKVEYIRKIFQISSEEFILVLKHTIEYWKSGLEMIKITDYFDVNDVNQQFKQ</sequence>
<dbReference type="eggNOG" id="ENOG502RQ7C">
    <property type="taxonomic scope" value="Eukaryota"/>
</dbReference>
<protein>
    <submittedName>
        <fullName evidence="1">Uncharacterized protein</fullName>
    </submittedName>
</protein>
<dbReference type="HOGENOM" id="CLU_028480_0_0_1"/>
<gene>
    <name evidence="1" type="ORF">G210_3668</name>
</gene>
<evidence type="ECO:0000313" key="2">
    <source>
        <dbReference type="Proteomes" id="UP000011777"/>
    </source>
</evidence>
<evidence type="ECO:0000313" key="1">
    <source>
        <dbReference type="EMBL" id="EMG46096.1"/>
    </source>
</evidence>
<dbReference type="Proteomes" id="UP000011777">
    <property type="component" value="Unassembled WGS sequence"/>
</dbReference>
<feature type="non-terminal residue" evidence="1">
    <location>
        <position position="522"/>
    </location>
</feature>
<comment type="caution">
    <text evidence="1">The sequence shown here is derived from an EMBL/GenBank/DDBJ whole genome shotgun (WGS) entry which is preliminary data.</text>
</comment>
<accession>M3IIE2</accession>
<name>M3IIE2_CANMX</name>
<proteinExistence type="predicted"/>
<dbReference type="EMBL" id="AOGT01002145">
    <property type="protein sequence ID" value="EMG46096.1"/>
    <property type="molecule type" value="Genomic_DNA"/>
</dbReference>